<dbReference type="AlphaFoldDB" id="A0AAD6ZIR2"/>
<evidence type="ECO:0000259" key="4">
    <source>
        <dbReference type="PROSITE" id="PS50600"/>
    </source>
</evidence>
<evidence type="ECO:0000256" key="1">
    <source>
        <dbReference type="ARBA" id="ARBA00005234"/>
    </source>
</evidence>
<dbReference type="InterPro" id="IPR003653">
    <property type="entry name" value="Peptidase_C48_C"/>
</dbReference>
<comment type="similarity">
    <text evidence="1">Belongs to the peptidase C48 family.</text>
</comment>
<dbReference type="Proteomes" id="UP001218218">
    <property type="component" value="Unassembled WGS sequence"/>
</dbReference>
<feature type="non-terminal residue" evidence="5">
    <location>
        <position position="251"/>
    </location>
</feature>
<dbReference type="InterPro" id="IPR038765">
    <property type="entry name" value="Papain-like_cys_pep_sf"/>
</dbReference>
<dbReference type="EMBL" id="JARIHO010000044">
    <property type="protein sequence ID" value="KAJ7325465.1"/>
    <property type="molecule type" value="Genomic_DNA"/>
</dbReference>
<comment type="caution">
    <text evidence="5">The sequence shown here is derived from an EMBL/GenBank/DDBJ whole genome shotgun (WGS) entry which is preliminary data.</text>
</comment>
<dbReference type="EMBL" id="JARIHO010000044">
    <property type="protein sequence ID" value="KAJ7325464.1"/>
    <property type="molecule type" value="Genomic_DNA"/>
</dbReference>
<protein>
    <recommendedName>
        <fullName evidence="4">Ubiquitin-like protease family profile domain-containing protein</fullName>
    </recommendedName>
</protein>
<proteinExistence type="inferred from homology"/>
<dbReference type="Pfam" id="PF02902">
    <property type="entry name" value="Peptidase_C48"/>
    <property type="match status" value="1"/>
</dbReference>
<keyword evidence="2" id="KW-0645">Protease</keyword>
<name>A0AAD6ZIR2_9AGAR</name>
<dbReference type="SUPFAM" id="SSF54001">
    <property type="entry name" value="Cysteine proteinases"/>
    <property type="match status" value="1"/>
</dbReference>
<evidence type="ECO:0000313" key="7">
    <source>
        <dbReference type="Proteomes" id="UP001218218"/>
    </source>
</evidence>
<dbReference type="Gene3D" id="3.40.395.10">
    <property type="entry name" value="Adenoviral Proteinase, Chain A"/>
    <property type="match status" value="1"/>
</dbReference>
<evidence type="ECO:0000256" key="3">
    <source>
        <dbReference type="ARBA" id="ARBA00022801"/>
    </source>
</evidence>
<evidence type="ECO:0000256" key="2">
    <source>
        <dbReference type="ARBA" id="ARBA00022670"/>
    </source>
</evidence>
<evidence type="ECO:0000313" key="6">
    <source>
        <dbReference type="EMBL" id="KAJ7325465.1"/>
    </source>
</evidence>
<dbReference type="GO" id="GO:0006508">
    <property type="term" value="P:proteolysis"/>
    <property type="evidence" value="ECO:0007669"/>
    <property type="project" value="UniProtKB-KW"/>
</dbReference>
<feature type="non-terminal residue" evidence="5">
    <location>
        <position position="1"/>
    </location>
</feature>
<evidence type="ECO:0000313" key="5">
    <source>
        <dbReference type="EMBL" id="KAJ7325464.1"/>
    </source>
</evidence>
<dbReference type="GO" id="GO:0008234">
    <property type="term" value="F:cysteine-type peptidase activity"/>
    <property type="evidence" value="ECO:0007669"/>
    <property type="project" value="InterPro"/>
</dbReference>
<dbReference type="PROSITE" id="PS50600">
    <property type="entry name" value="ULP_PROTEASE"/>
    <property type="match status" value="1"/>
</dbReference>
<gene>
    <name evidence="6" type="ORF">DFH08DRAFT_660009</name>
    <name evidence="5" type="ORF">DFH08DRAFT_664553</name>
</gene>
<reference evidence="5" key="1">
    <citation type="submission" date="2023-03" db="EMBL/GenBank/DDBJ databases">
        <title>Massive genome expansion in bonnet fungi (Mycena s.s.) driven by repeated elements and novel gene families across ecological guilds.</title>
        <authorList>
            <consortium name="Lawrence Berkeley National Laboratory"/>
            <person name="Harder C.B."/>
            <person name="Miyauchi S."/>
            <person name="Viragh M."/>
            <person name="Kuo A."/>
            <person name="Thoen E."/>
            <person name="Andreopoulos B."/>
            <person name="Lu D."/>
            <person name="Skrede I."/>
            <person name="Drula E."/>
            <person name="Henrissat B."/>
            <person name="Morin E."/>
            <person name="Kohler A."/>
            <person name="Barry K."/>
            <person name="LaButti K."/>
            <person name="Morin E."/>
            <person name="Salamov A."/>
            <person name="Lipzen A."/>
            <person name="Mereny Z."/>
            <person name="Hegedus B."/>
            <person name="Baldrian P."/>
            <person name="Stursova M."/>
            <person name="Weitz H."/>
            <person name="Taylor A."/>
            <person name="Grigoriev I.V."/>
            <person name="Nagy L.G."/>
            <person name="Martin F."/>
            <person name="Kauserud H."/>
        </authorList>
    </citation>
    <scope>NUCLEOTIDE SEQUENCE</scope>
    <source>
        <strain evidence="5">CBHHK002</strain>
    </source>
</reference>
<keyword evidence="3" id="KW-0378">Hydrolase</keyword>
<accession>A0AAD6ZIR2</accession>
<sequence>YWAELRAIREARQRWDSAVRALETQIQRNTSDVLGPEILDRVLAMPWYSGLRGFHESDPEGVISFCKPTAWLKTTKIDQMLELLDNNAELRNCSIRVIPSGHTREIIEIHQNEGLEYETSPKYRKLRELGENVANGGTKQLATVVNVGGDHWIALVVDFASKAVYYFDSLKQCIDSELQEAYDWWISQHHSTEFGWVTLPCLRQRDSHNCGLFAANRIAYYIDPNTYPLLDPQGCDDERLNTLAKILDRHN</sequence>
<dbReference type="GO" id="GO:0019783">
    <property type="term" value="F:ubiquitin-like protein peptidase activity"/>
    <property type="evidence" value="ECO:0007669"/>
    <property type="project" value="UniProtKB-ARBA"/>
</dbReference>
<feature type="domain" description="Ubiquitin-like protease family profile" evidence="4">
    <location>
        <begin position="24"/>
        <end position="221"/>
    </location>
</feature>
<keyword evidence="7" id="KW-1185">Reference proteome</keyword>
<organism evidence="5 7">
    <name type="scientific">Mycena albidolilacea</name>
    <dbReference type="NCBI Taxonomy" id="1033008"/>
    <lineage>
        <taxon>Eukaryota</taxon>
        <taxon>Fungi</taxon>
        <taxon>Dikarya</taxon>
        <taxon>Basidiomycota</taxon>
        <taxon>Agaricomycotina</taxon>
        <taxon>Agaricomycetes</taxon>
        <taxon>Agaricomycetidae</taxon>
        <taxon>Agaricales</taxon>
        <taxon>Marasmiineae</taxon>
        <taxon>Mycenaceae</taxon>
        <taxon>Mycena</taxon>
    </lineage>
</organism>